<evidence type="ECO:0000313" key="11">
    <source>
        <dbReference type="Proteomes" id="UP000070226"/>
    </source>
</evidence>
<evidence type="ECO:0000256" key="6">
    <source>
        <dbReference type="ARBA" id="ARBA00022927"/>
    </source>
</evidence>
<dbReference type="PANTHER" id="PTHR34597:SF3">
    <property type="entry name" value="OUTER MEMBRANE TRANSPORTER CDIB"/>
    <property type="match status" value="1"/>
</dbReference>
<proteinExistence type="inferred from homology"/>
<dbReference type="InterPro" id="IPR027282">
    <property type="entry name" value="TPS"/>
</dbReference>
<dbReference type="AlphaFoldDB" id="A0A133S4L4"/>
<dbReference type="EMBL" id="LRQT01000034">
    <property type="protein sequence ID" value="KXA64104.1"/>
    <property type="molecule type" value="Genomic_DNA"/>
</dbReference>
<dbReference type="GO" id="GO:0098046">
    <property type="term" value="C:type V protein secretion system complex"/>
    <property type="evidence" value="ECO:0007669"/>
    <property type="project" value="TreeGrafter"/>
</dbReference>
<organism evidence="10">
    <name type="scientific">Veillonella atypica</name>
    <dbReference type="NCBI Taxonomy" id="39777"/>
    <lineage>
        <taxon>Bacteria</taxon>
        <taxon>Bacillati</taxon>
        <taxon>Bacillota</taxon>
        <taxon>Negativicutes</taxon>
        <taxon>Veillonellales</taxon>
        <taxon>Veillonellaceae</taxon>
        <taxon>Veillonella</taxon>
    </lineage>
</organism>
<dbReference type="PROSITE" id="PS51779">
    <property type="entry name" value="POTRA"/>
    <property type="match status" value="1"/>
</dbReference>
<dbReference type="GO" id="GO:0009279">
    <property type="term" value="C:cell outer membrane"/>
    <property type="evidence" value="ECO:0007669"/>
    <property type="project" value="UniProtKB-SubCell"/>
</dbReference>
<comment type="caution">
    <text evidence="10">The sequence shown here is derived from an EMBL/GenBank/DDBJ whole genome shotgun (WGS) entry which is preliminary data.</text>
</comment>
<evidence type="ECO:0000259" key="9">
    <source>
        <dbReference type="PROSITE" id="PS51779"/>
    </source>
</evidence>
<reference evidence="10 11" key="1">
    <citation type="submission" date="2016-01" db="EMBL/GenBank/DDBJ databases">
        <authorList>
            <person name="Oliw E.H."/>
        </authorList>
    </citation>
    <scope>NUCLEOTIDE SEQUENCE [LARGE SCALE GENOMIC DNA]</scope>
    <source>
        <strain evidence="10 11">CMW7756B</strain>
    </source>
</reference>
<sequence length="584" mass="64767">MKKVLKLIYNLIIEKGEGFMRVVRIAASCIGLLTTFGTLPSMAADVSTPFIQQEAARADASLRQRAEAPMTGAASLRSESAYVGLSSAPMKALPKEAIAFPIDHIVITSSEPVFSKYKNRLEAYEHNRIGSDGVTFLQKQLQEQLLADGYVTSQVVVPNQDLHSGSLTFEILPGYVEDIVLTNPNARTNWRSAFPVRPGYVLRRQALEQGIDQMRSVPGQDIKMTIEPGTKPLHSIVKLTVEQKGFVHSSFILDNSGYKATGEYQGTVFLSFSQLLGLNDTLTANFTKDISPHDDGHGSKQYAVNYTIPDGNRTYRLSTYKYSYNQLVFMPNAFRSAGTTQGTEVSVEQVLNRTSRSKTSVIAKVNHKSRHNYLDDVEIGVQEQHTTSVELGLSHRQYRGNTVSDMYVFYRQGIKGLGAKVRSWEGLADNPTTLYKMAGVEGQIQTGVRIGHKQGIFSMRFRSQFTNQRLFTTDQFSIGGRYSVRGFSGEETLRGDSGYYVQSEWSLPFRKQQITPYVGIDIGHVWGPSTETQLGNTLIGGVVGVRGTVGDAVNYDVSLGTPIKKPEGFDTDTRVWAFRGSYQF</sequence>
<keyword evidence="3" id="KW-0813">Transport</keyword>
<keyword evidence="8" id="KW-0998">Cell outer membrane</keyword>
<dbReference type="PANTHER" id="PTHR34597">
    <property type="entry name" value="SLR1661 PROTEIN"/>
    <property type="match status" value="1"/>
</dbReference>
<dbReference type="InterPro" id="IPR034746">
    <property type="entry name" value="POTRA"/>
</dbReference>
<dbReference type="GO" id="GO:0008320">
    <property type="term" value="F:protein transmembrane transporter activity"/>
    <property type="evidence" value="ECO:0007669"/>
    <property type="project" value="TreeGrafter"/>
</dbReference>
<keyword evidence="6" id="KW-0653">Protein transport</keyword>
<dbReference type="Proteomes" id="UP000070226">
    <property type="component" value="Unassembled WGS sequence"/>
</dbReference>
<name>A0A133S4L4_9FIRM</name>
<dbReference type="InterPro" id="IPR005565">
    <property type="entry name" value="Hemolysn_activator_HlyB_C"/>
</dbReference>
<keyword evidence="5" id="KW-0812">Transmembrane</keyword>
<dbReference type="InterPro" id="IPR013686">
    <property type="entry name" value="Polypept-transport_assoc_ShlB"/>
</dbReference>
<dbReference type="Gene3D" id="3.10.20.310">
    <property type="entry name" value="membrane protein fhac"/>
    <property type="match status" value="1"/>
</dbReference>
<keyword evidence="4" id="KW-1134">Transmembrane beta strand</keyword>
<keyword evidence="7" id="KW-0472">Membrane</keyword>
<dbReference type="Pfam" id="PF17287">
    <property type="entry name" value="POTRA_3"/>
    <property type="match status" value="1"/>
</dbReference>
<dbReference type="GO" id="GO:0046819">
    <property type="term" value="P:protein secretion by the type V secretion system"/>
    <property type="evidence" value="ECO:0007669"/>
    <property type="project" value="TreeGrafter"/>
</dbReference>
<comment type="subcellular location">
    <subcellularLocation>
        <location evidence="1">Cell outer membrane</location>
    </subcellularLocation>
</comment>
<gene>
    <name evidence="10" type="ORF">HMPREF3233_01066</name>
</gene>
<dbReference type="Gene3D" id="2.40.160.50">
    <property type="entry name" value="membrane protein fhac: a member of the omp85/tpsb transporter family"/>
    <property type="match status" value="1"/>
</dbReference>
<evidence type="ECO:0000256" key="7">
    <source>
        <dbReference type="ARBA" id="ARBA00023136"/>
    </source>
</evidence>
<comment type="similarity">
    <text evidence="2">Belongs to the TPS (TC 1.B.20) family.</text>
</comment>
<evidence type="ECO:0000256" key="4">
    <source>
        <dbReference type="ARBA" id="ARBA00022452"/>
    </source>
</evidence>
<evidence type="ECO:0000256" key="8">
    <source>
        <dbReference type="ARBA" id="ARBA00023237"/>
    </source>
</evidence>
<dbReference type="Pfam" id="PF08479">
    <property type="entry name" value="POTRA_2"/>
    <property type="match status" value="1"/>
</dbReference>
<dbReference type="STRING" id="39777.B7L28_07150"/>
<evidence type="ECO:0000256" key="1">
    <source>
        <dbReference type="ARBA" id="ARBA00004442"/>
    </source>
</evidence>
<feature type="domain" description="POTRA" evidence="9">
    <location>
        <begin position="100"/>
        <end position="174"/>
    </location>
</feature>
<accession>A0A133S4L4</accession>
<dbReference type="PATRIC" id="fig|39777.7.peg.1035"/>
<dbReference type="InterPro" id="IPR035251">
    <property type="entry name" value="ShlB_POTRA"/>
</dbReference>
<evidence type="ECO:0000256" key="3">
    <source>
        <dbReference type="ARBA" id="ARBA00022448"/>
    </source>
</evidence>
<dbReference type="PIRSF" id="PIRSF029745">
    <property type="entry name" value="FhaC"/>
    <property type="match status" value="1"/>
</dbReference>
<evidence type="ECO:0000256" key="5">
    <source>
        <dbReference type="ARBA" id="ARBA00022692"/>
    </source>
</evidence>
<evidence type="ECO:0000256" key="2">
    <source>
        <dbReference type="ARBA" id="ARBA00009055"/>
    </source>
</evidence>
<dbReference type="Pfam" id="PF03865">
    <property type="entry name" value="ShlB"/>
    <property type="match status" value="1"/>
</dbReference>
<evidence type="ECO:0000313" key="10">
    <source>
        <dbReference type="EMBL" id="KXA64104.1"/>
    </source>
</evidence>
<dbReference type="InterPro" id="IPR051544">
    <property type="entry name" value="TPS_OM_transporter"/>
</dbReference>
<protein>
    <submittedName>
        <fullName evidence="10">POTRA domain protein, ShlB-type</fullName>
    </submittedName>
</protein>